<comment type="caution">
    <text evidence="3">The sequence shown here is derived from an EMBL/GenBank/DDBJ whole genome shotgun (WGS) entry which is preliminary data.</text>
</comment>
<name>A0A6A5G7Y2_CAERE</name>
<evidence type="ECO:0000313" key="3">
    <source>
        <dbReference type="EMBL" id="KAF1750795.1"/>
    </source>
</evidence>
<feature type="signal peptide" evidence="1">
    <location>
        <begin position="1"/>
        <end position="16"/>
    </location>
</feature>
<dbReference type="AlphaFoldDB" id="A0A6A5G7Y2"/>
<dbReference type="RefSeq" id="XP_053580954.1">
    <property type="nucleotide sequence ID" value="XM_053732041.1"/>
</dbReference>
<dbReference type="SUPFAM" id="SSF56436">
    <property type="entry name" value="C-type lectin-like"/>
    <property type="match status" value="1"/>
</dbReference>
<dbReference type="SMART" id="SM00034">
    <property type="entry name" value="CLECT"/>
    <property type="match status" value="1"/>
</dbReference>
<organism evidence="3 4">
    <name type="scientific">Caenorhabditis remanei</name>
    <name type="common">Caenorhabditis vulgaris</name>
    <dbReference type="NCBI Taxonomy" id="31234"/>
    <lineage>
        <taxon>Eukaryota</taxon>
        <taxon>Metazoa</taxon>
        <taxon>Ecdysozoa</taxon>
        <taxon>Nematoda</taxon>
        <taxon>Chromadorea</taxon>
        <taxon>Rhabditida</taxon>
        <taxon>Rhabditina</taxon>
        <taxon>Rhabditomorpha</taxon>
        <taxon>Rhabditoidea</taxon>
        <taxon>Rhabditidae</taxon>
        <taxon>Peloderinae</taxon>
        <taxon>Caenorhabditis</taxon>
    </lineage>
</organism>
<sequence>MKFLFVLFLKFVFISAQLDLNSIKKQQTYPATAPTTVSTSAPSTVGPCNVGCQDGWVPYGGSCYKKMLDVLTQSTAEQECITLGAHLASFETNDEATAIKNLVLSAPLFSTDLLSYSSSSQESWIGLLKTSNGAWKWTDASEVEFTNLPTGTSVTGASCVSMNTSGVWKPNDCSSTVTSFICKRSSSK</sequence>
<gene>
    <name evidence="3" type="ORF">GCK72_017346</name>
</gene>
<accession>A0A6A5G7Y2</accession>
<dbReference type="CDD" id="cd00037">
    <property type="entry name" value="CLECT"/>
    <property type="match status" value="1"/>
</dbReference>
<dbReference type="Gene3D" id="3.10.100.10">
    <property type="entry name" value="Mannose-Binding Protein A, subunit A"/>
    <property type="match status" value="1"/>
</dbReference>
<dbReference type="PANTHER" id="PTHR22803">
    <property type="entry name" value="MANNOSE, PHOSPHOLIPASE, LECTIN RECEPTOR RELATED"/>
    <property type="match status" value="1"/>
</dbReference>
<dbReference type="PROSITE" id="PS50041">
    <property type="entry name" value="C_TYPE_LECTIN_2"/>
    <property type="match status" value="1"/>
</dbReference>
<feature type="chain" id="PRO_5025428475" description="C-type lectin domain-containing protein" evidence="1">
    <location>
        <begin position="17"/>
        <end position="188"/>
    </location>
</feature>
<evidence type="ECO:0000256" key="1">
    <source>
        <dbReference type="SAM" id="SignalP"/>
    </source>
</evidence>
<dbReference type="InterPro" id="IPR016186">
    <property type="entry name" value="C-type_lectin-like/link_sf"/>
</dbReference>
<evidence type="ECO:0000313" key="4">
    <source>
        <dbReference type="Proteomes" id="UP000483820"/>
    </source>
</evidence>
<dbReference type="Pfam" id="PF00059">
    <property type="entry name" value="Lectin_C"/>
    <property type="match status" value="1"/>
</dbReference>
<evidence type="ECO:0000259" key="2">
    <source>
        <dbReference type="PROSITE" id="PS50041"/>
    </source>
</evidence>
<dbReference type="InterPro" id="IPR001304">
    <property type="entry name" value="C-type_lectin-like"/>
</dbReference>
<dbReference type="CTD" id="78776539"/>
<dbReference type="Proteomes" id="UP000483820">
    <property type="component" value="Chromosome V"/>
</dbReference>
<proteinExistence type="predicted"/>
<protein>
    <recommendedName>
        <fullName evidence="2">C-type lectin domain-containing protein</fullName>
    </recommendedName>
</protein>
<keyword evidence="1" id="KW-0732">Signal</keyword>
<dbReference type="EMBL" id="WUAV01000005">
    <property type="protein sequence ID" value="KAF1750795.1"/>
    <property type="molecule type" value="Genomic_DNA"/>
</dbReference>
<dbReference type="GeneID" id="78776539"/>
<reference evidence="3 4" key="1">
    <citation type="submission" date="2019-12" db="EMBL/GenBank/DDBJ databases">
        <title>Chromosome-level assembly of the Caenorhabditis remanei genome.</title>
        <authorList>
            <person name="Teterina A.A."/>
            <person name="Willis J.H."/>
            <person name="Phillips P.C."/>
        </authorList>
    </citation>
    <scope>NUCLEOTIDE SEQUENCE [LARGE SCALE GENOMIC DNA]</scope>
    <source>
        <strain evidence="3 4">PX506</strain>
        <tissue evidence="3">Whole organism</tissue>
    </source>
</reference>
<dbReference type="InterPro" id="IPR050111">
    <property type="entry name" value="C-type_lectin/snaclec_domain"/>
</dbReference>
<dbReference type="InterPro" id="IPR016187">
    <property type="entry name" value="CTDL_fold"/>
</dbReference>
<feature type="domain" description="C-type lectin" evidence="2">
    <location>
        <begin position="59"/>
        <end position="174"/>
    </location>
</feature>
<dbReference type="KEGG" id="crq:GCK72_017346"/>